<proteinExistence type="inferred from homology"/>
<keyword evidence="10" id="KW-0863">Zinc-finger</keyword>
<dbReference type="Gene3D" id="3.30.470.30">
    <property type="entry name" value="DNA ligase/mRNA capping enzyme"/>
    <property type="match status" value="1"/>
</dbReference>
<dbReference type="SMART" id="SM01336">
    <property type="entry name" value="zf-PARP"/>
    <property type="match status" value="1"/>
</dbReference>
<evidence type="ECO:0000256" key="17">
    <source>
        <dbReference type="ARBA" id="ARBA00023306"/>
    </source>
</evidence>
<evidence type="ECO:0000256" key="1">
    <source>
        <dbReference type="ARBA" id="ARBA00001946"/>
    </source>
</evidence>
<evidence type="ECO:0000256" key="14">
    <source>
        <dbReference type="ARBA" id="ARBA00023172"/>
    </source>
</evidence>
<keyword evidence="12 19" id="KW-0067">ATP-binding</keyword>
<evidence type="ECO:0000256" key="10">
    <source>
        <dbReference type="ARBA" id="ARBA00022771"/>
    </source>
</evidence>
<dbReference type="InterPro" id="IPR016059">
    <property type="entry name" value="DNA_ligase_ATP-dep_CS"/>
</dbReference>
<keyword evidence="8 19" id="KW-0547">Nucleotide-binding</keyword>
<dbReference type="InterPro" id="IPR012309">
    <property type="entry name" value="DNA_ligase_ATP-dep_C"/>
</dbReference>
<dbReference type="GO" id="GO:0008270">
    <property type="term" value="F:zinc ion binding"/>
    <property type="evidence" value="ECO:0007669"/>
    <property type="project" value="UniProtKB-KW"/>
</dbReference>
<keyword evidence="25" id="KW-1185">Reference proteome</keyword>
<evidence type="ECO:0000256" key="21">
    <source>
        <dbReference type="SAM" id="MobiDB-lite"/>
    </source>
</evidence>
<evidence type="ECO:0000256" key="4">
    <source>
        <dbReference type="ARBA" id="ARBA00022598"/>
    </source>
</evidence>
<evidence type="ECO:0000256" key="3">
    <source>
        <dbReference type="ARBA" id="ARBA00007572"/>
    </source>
</evidence>
<comment type="caution">
    <text evidence="24">The sequence shown here is derived from an EMBL/GenBank/DDBJ whole genome shotgun (WGS) entry which is preliminary data.</text>
</comment>
<sequence>MKQWYHPACIFETLKRARATTKKIEEPDDLEGFGDLEKEDKAAIIKLIDDFTSEQSSKTPTKKKSPAKQAKLPFSPPSPKKAKDEDVPSTSAASEDAPVDQDDSFREFRRLCASIADESSYTGKTKIVKQFITKGSDGESFTGDLHLWLKLLLPGVVKRVYNLNNKQLVKLFSQIFGTDLDDMIEDLEQGDVAETIRIFFEQSKRLPPVKKSNLSIHQRNLQDIVDRVMEGRESSKPGMKKQLSVKASLMTPILPMLAEACRSVEYAMKKCPNGFYSEIKYDGERVQIHKKGDSYSYFSRSLKPVLPHKVQHFKEYIPKAFPTGDNLILDAEVLLVDTKTSKPLPFGTLGVHKKAAFKDACVCLFVFDCMHLNGENIMNKPIKERRKILEKEMTEIPNRIVFSELNHVTKPEDLQEQIDEVFSQGLEGLVLKDVKSVYEPGKRHWLKIKKDYLAEGTMADSADLSVLGAYYGSGRKGGIMSIFLLGVYNPDTKKWCTVTKCHSGLDDETLQKLQTSLDMVKISKDESKVPSWLNVKKAVVPDFVSKDPKLAPVWEISGAEFSKADIHTADGISIRFPRITKFRDDKSWDTATNLRELRELFKKSKEVSDVKPKAKNKNKNADVEKDGSDTDVNSDTDTEDKVATPTKSPKKTVAPSPKKKSSENGLTDDHKNGMGKKRSIDSDGEETSTPKKKVNIARIVLIEKFQYA</sequence>
<dbReference type="GO" id="GO:0003677">
    <property type="term" value="F:DNA binding"/>
    <property type="evidence" value="ECO:0007669"/>
    <property type="project" value="InterPro"/>
</dbReference>
<dbReference type="Pfam" id="PF01068">
    <property type="entry name" value="DNA_ligase_A_M"/>
    <property type="match status" value="1"/>
</dbReference>
<dbReference type="EMBL" id="VSWD01000004">
    <property type="protein sequence ID" value="KAK3104567.1"/>
    <property type="molecule type" value="Genomic_DNA"/>
</dbReference>
<dbReference type="PANTHER" id="PTHR45674:SF9">
    <property type="entry name" value="DNA LIGASE 3"/>
    <property type="match status" value="1"/>
</dbReference>
<organism evidence="24 25">
    <name type="scientific">Pinctada imbricata</name>
    <name type="common">Atlantic pearl-oyster</name>
    <name type="synonym">Pinctada martensii</name>
    <dbReference type="NCBI Taxonomy" id="66713"/>
    <lineage>
        <taxon>Eukaryota</taxon>
        <taxon>Metazoa</taxon>
        <taxon>Spiralia</taxon>
        <taxon>Lophotrochozoa</taxon>
        <taxon>Mollusca</taxon>
        <taxon>Bivalvia</taxon>
        <taxon>Autobranchia</taxon>
        <taxon>Pteriomorphia</taxon>
        <taxon>Pterioida</taxon>
        <taxon>Pterioidea</taxon>
        <taxon>Pteriidae</taxon>
        <taxon>Pinctada</taxon>
    </lineage>
</organism>
<dbReference type="GO" id="GO:0005524">
    <property type="term" value="F:ATP binding"/>
    <property type="evidence" value="ECO:0007669"/>
    <property type="project" value="UniProtKB-KW"/>
</dbReference>
<evidence type="ECO:0000256" key="13">
    <source>
        <dbReference type="ARBA" id="ARBA00022842"/>
    </source>
</evidence>
<dbReference type="GO" id="GO:0006273">
    <property type="term" value="P:lagging strand elongation"/>
    <property type="evidence" value="ECO:0007669"/>
    <property type="project" value="TreeGrafter"/>
</dbReference>
<dbReference type="PROSITE" id="PS00697">
    <property type="entry name" value="DNA_LIGASE_A1"/>
    <property type="match status" value="1"/>
</dbReference>
<dbReference type="GO" id="GO:0071897">
    <property type="term" value="P:DNA biosynthetic process"/>
    <property type="evidence" value="ECO:0007669"/>
    <property type="project" value="InterPro"/>
</dbReference>
<evidence type="ECO:0000256" key="9">
    <source>
        <dbReference type="ARBA" id="ARBA00022763"/>
    </source>
</evidence>
<keyword evidence="4 19" id="KW-0436">Ligase</keyword>
<dbReference type="Pfam" id="PF04679">
    <property type="entry name" value="DNA_ligase_A_C"/>
    <property type="match status" value="1"/>
</dbReference>
<keyword evidence="16" id="KW-0539">Nucleus</keyword>
<feature type="domain" description="ATP-dependent DNA ligase family profile" evidence="23">
    <location>
        <begin position="355"/>
        <end position="489"/>
    </location>
</feature>
<dbReference type="SUPFAM" id="SSF50249">
    <property type="entry name" value="Nucleic acid-binding proteins"/>
    <property type="match status" value="1"/>
</dbReference>
<dbReference type="InterPro" id="IPR001510">
    <property type="entry name" value="Znf_PARP"/>
</dbReference>
<dbReference type="Gene3D" id="1.10.3260.10">
    <property type="entry name" value="DNA ligase, ATP-dependent, N-terminal domain"/>
    <property type="match status" value="1"/>
</dbReference>
<dbReference type="Gene3D" id="2.40.50.140">
    <property type="entry name" value="Nucleic acid-binding proteins"/>
    <property type="match status" value="1"/>
</dbReference>
<comment type="cofactor">
    <cofactor evidence="1">
        <name>Mg(2+)</name>
        <dbReference type="ChEBI" id="CHEBI:18420"/>
    </cofactor>
</comment>
<keyword evidence="17" id="KW-0131">Cell cycle</keyword>
<keyword evidence="5" id="KW-0132">Cell division</keyword>
<dbReference type="InterPro" id="IPR012340">
    <property type="entry name" value="NA-bd_OB-fold"/>
</dbReference>
<dbReference type="AlphaFoldDB" id="A0AA88YGQ1"/>
<dbReference type="Gene3D" id="3.30.1740.10">
    <property type="entry name" value="Zinc finger, PARP-type"/>
    <property type="match status" value="1"/>
</dbReference>
<evidence type="ECO:0000256" key="20">
    <source>
        <dbReference type="RuleBase" id="RU004196"/>
    </source>
</evidence>
<evidence type="ECO:0000313" key="25">
    <source>
        <dbReference type="Proteomes" id="UP001186944"/>
    </source>
</evidence>
<dbReference type="FunFam" id="3.30.470.30:FF:000003">
    <property type="entry name" value="DNA ligase"/>
    <property type="match status" value="1"/>
</dbReference>
<dbReference type="InterPro" id="IPR012308">
    <property type="entry name" value="DNA_ligase_ATP-dep_N"/>
</dbReference>
<dbReference type="Gene3D" id="3.30.1490.70">
    <property type="match status" value="1"/>
</dbReference>
<dbReference type="FunFam" id="2.40.50.140:FF:000085">
    <property type="entry name" value="DNA ligase"/>
    <property type="match status" value="1"/>
</dbReference>
<dbReference type="InterPro" id="IPR036957">
    <property type="entry name" value="Znf_PARP_sf"/>
</dbReference>
<dbReference type="InterPro" id="IPR036599">
    <property type="entry name" value="DNA_ligase_N_sf"/>
</dbReference>
<evidence type="ECO:0000259" key="23">
    <source>
        <dbReference type="PROSITE" id="PS50160"/>
    </source>
</evidence>
<comment type="similarity">
    <text evidence="3 20">Belongs to the ATP-dependent DNA ligase family.</text>
</comment>
<evidence type="ECO:0000313" key="24">
    <source>
        <dbReference type="EMBL" id="KAK3104567.1"/>
    </source>
</evidence>
<dbReference type="GO" id="GO:0051301">
    <property type="term" value="P:cell division"/>
    <property type="evidence" value="ECO:0007669"/>
    <property type="project" value="UniProtKB-KW"/>
</dbReference>
<evidence type="ECO:0000256" key="15">
    <source>
        <dbReference type="ARBA" id="ARBA00023204"/>
    </source>
</evidence>
<accession>A0AA88YGQ1</accession>
<dbReference type="SUPFAM" id="SSF56091">
    <property type="entry name" value="DNA ligase/mRNA capping enzyme, catalytic domain"/>
    <property type="match status" value="1"/>
</dbReference>
<dbReference type="PROSITE" id="PS50064">
    <property type="entry name" value="ZF_PARP_2"/>
    <property type="match status" value="1"/>
</dbReference>
<comment type="catalytic activity">
    <reaction evidence="18 19">
        <text>ATP + (deoxyribonucleotide)n-3'-hydroxyl + 5'-phospho-(deoxyribonucleotide)m = (deoxyribonucleotide)n+m + AMP + diphosphate.</text>
        <dbReference type="EC" id="6.5.1.1"/>
    </reaction>
</comment>
<evidence type="ECO:0000256" key="11">
    <source>
        <dbReference type="ARBA" id="ARBA00022833"/>
    </source>
</evidence>
<evidence type="ECO:0000256" key="12">
    <source>
        <dbReference type="ARBA" id="ARBA00022840"/>
    </source>
</evidence>
<dbReference type="GO" id="GO:0070421">
    <property type="term" value="C:DNA ligase III-XRCC1 complex"/>
    <property type="evidence" value="ECO:0007669"/>
    <property type="project" value="TreeGrafter"/>
</dbReference>
<feature type="region of interest" description="Disordered" evidence="21">
    <location>
        <begin position="605"/>
        <end position="695"/>
    </location>
</feature>
<dbReference type="Pfam" id="PF04675">
    <property type="entry name" value="DNA_ligase_A_N"/>
    <property type="match status" value="1"/>
</dbReference>
<evidence type="ECO:0000256" key="6">
    <source>
        <dbReference type="ARBA" id="ARBA00022705"/>
    </source>
</evidence>
<gene>
    <name evidence="24" type="ORF">FSP39_005106</name>
</gene>
<dbReference type="CDD" id="cd07902">
    <property type="entry name" value="Adenylation_DNA_ligase_III"/>
    <property type="match status" value="1"/>
</dbReference>
<feature type="compositionally biased region" description="Basic and acidic residues" evidence="21">
    <location>
        <begin position="619"/>
        <end position="628"/>
    </location>
</feature>
<dbReference type="PANTHER" id="PTHR45674">
    <property type="entry name" value="DNA LIGASE 1/3 FAMILY MEMBER"/>
    <property type="match status" value="1"/>
</dbReference>
<protein>
    <recommendedName>
        <fullName evidence="19">DNA ligase</fullName>
        <ecNumber evidence="19">6.5.1.1</ecNumber>
    </recommendedName>
</protein>
<dbReference type="NCBIfam" id="TIGR00574">
    <property type="entry name" value="dnl1"/>
    <property type="match status" value="1"/>
</dbReference>
<keyword evidence="6" id="KW-0235">DNA replication</keyword>
<evidence type="ECO:0000256" key="5">
    <source>
        <dbReference type="ARBA" id="ARBA00022618"/>
    </source>
</evidence>
<evidence type="ECO:0000256" key="7">
    <source>
        <dbReference type="ARBA" id="ARBA00022723"/>
    </source>
</evidence>
<comment type="subcellular location">
    <subcellularLocation>
        <location evidence="2">Nucleus</location>
    </subcellularLocation>
</comment>
<keyword evidence="14 19" id="KW-0233">DNA recombination</keyword>
<dbReference type="SUPFAM" id="SSF57716">
    <property type="entry name" value="Glucocorticoid receptor-like (DNA-binding domain)"/>
    <property type="match status" value="1"/>
</dbReference>
<dbReference type="PROSITE" id="PS00333">
    <property type="entry name" value="DNA_LIGASE_A2"/>
    <property type="match status" value="1"/>
</dbReference>
<dbReference type="GO" id="GO:0006310">
    <property type="term" value="P:DNA recombination"/>
    <property type="evidence" value="ECO:0007669"/>
    <property type="project" value="UniProtKB-KW"/>
</dbReference>
<dbReference type="PROSITE" id="PS50160">
    <property type="entry name" value="DNA_LIGASE_A3"/>
    <property type="match status" value="1"/>
</dbReference>
<evidence type="ECO:0000256" key="2">
    <source>
        <dbReference type="ARBA" id="ARBA00004123"/>
    </source>
</evidence>
<dbReference type="GO" id="GO:0006302">
    <property type="term" value="P:double-strand break repair"/>
    <property type="evidence" value="ECO:0007669"/>
    <property type="project" value="TreeGrafter"/>
</dbReference>
<keyword evidence="13" id="KW-0460">Magnesium</keyword>
<keyword evidence="7" id="KW-0479">Metal-binding</keyword>
<reference evidence="24" key="1">
    <citation type="submission" date="2019-08" db="EMBL/GenBank/DDBJ databases">
        <title>The improved chromosome-level genome for the pearl oyster Pinctada fucata martensii using PacBio sequencing and Hi-C.</title>
        <authorList>
            <person name="Zheng Z."/>
        </authorList>
    </citation>
    <scope>NUCLEOTIDE SEQUENCE</scope>
    <source>
        <strain evidence="24">ZZ-2019</strain>
        <tissue evidence="24">Adductor muscle</tissue>
    </source>
</reference>
<dbReference type="InterPro" id="IPR012310">
    <property type="entry name" value="DNA_ligase_ATP-dep_cent"/>
</dbReference>
<dbReference type="InterPro" id="IPR000977">
    <property type="entry name" value="DNA_ligase_ATP-dep"/>
</dbReference>
<evidence type="ECO:0000256" key="19">
    <source>
        <dbReference type="RuleBase" id="RU000617"/>
    </source>
</evidence>
<evidence type="ECO:0000256" key="8">
    <source>
        <dbReference type="ARBA" id="ARBA00022741"/>
    </source>
</evidence>
<evidence type="ECO:0000256" key="18">
    <source>
        <dbReference type="ARBA" id="ARBA00034003"/>
    </source>
</evidence>
<dbReference type="EC" id="6.5.1.1" evidence="19"/>
<dbReference type="Proteomes" id="UP001186944">
    <property type="component" value="Unassembled WGS sequence"/>
</dbReference>
<name>A0AA88YGQ1_PINIB</name>
<keyword evidence="9 19" id="KW-0227">DNA damage</keyword>
<dbReference type="CDD" id="cd07967">
    <property type="entry name" value="OBF_DNA_ligase_III"/>
    <property type="match status" value="1"/>
</dbReference>
<keyword evidence="15 19" id="KW-0234">DNA repair</keyword>
<evidence type="ECO:0000259" key="22">
    <source>
        <dbReference type="PROSITE" id="PS50064"/>
    </source>
</evidence>
<keyword evidence="11" id="KW-0862">Zinc</keyword>
<dbReference type="GO" id="GO:0003910">
    <property type="term" value="F:DNA ligase (ATP) activity"/>
    <property type="evidence" value="ECO:0007669"/>
    <property type="project" value="UniProtKB-EC"/>
</dbReference>
<feature type="domain" description="PARP-type" evidence="22">
    <location>
        <begin position="1"/>
        <end position="52"/>
    </location>
</feature>
<feature type="region of interest" description="Disordered" evidence="21">
    <location>
        <begin position="53"/>
        <end position="101"/>
    </location>
</feature>
<dbReference type="InterPro" id="IPR050191">
    <property type="entry name" value="ATP-dep_DNA_ligase"/>
</dbReference>
<evidence type="ECO:0000256" key="16">
    <source>
        <dbReference type="ARBA" id="ARBA00023242"/>
    </source>
</evidence>